<dbReference type="SUPFAM" id="SSF53474">
    <property type="entry name" value="alpha/beta-Hydrolases"/>
    <property type="match status" value="2"/>
</dbReference>
<evidence type="ECO:0000313" key="4">
    <source>
        <dbReference type="Proteomes" id="UP000306223"/>
    </source>
</evidence>
<dbReference type="OrthoDB" id="9767239at2"/>
<dbReference type="NCBIfam" id="TIGR01840">
    <property type="entry name" value="esterase_phb"/>
    <property type="match status" value="1"/>
</dbReference>
<dbReference type="InterPro" id="IPR029058">
    <property type="entry name" value="AB_hydrolase_fold"/>
</dbReference>
<dbReference type="PANTHER" id="PTHR43037:SF1">
    <property type="entry name" value="BLL1128 PROTEIN"/>
    <property type="match status" value="1"/>
</dbReference>
<proteinExistence type="predicted"/>
<evidence type="ECO:0000256" key="2">
    <source>
        <dbReference type="ARBA" id="ARBA00022801"/>
    </source>
</evidence>
<dbReference type="GO" id="GO:0005576">
    <property type="term" value="C:extracellular region"/>
    <property type="evidence" value="ECO:0007669"/>
    <property type="project" value="InterPro"/>
</dbReference>
<keyword evidence="4" id="KW-1185">Reference proteome</keyword>
<dbReference type="InterPro" id="IPR050955">
    <property type="entry name" value="Plant_Biomass_Hydrol_Est"/>
</dbReference>
<dbReference type="Proteomes" id="UP000306223">
    <property type="component" value="Unassembled WGS sequence"/>
</dbReference>
<dbReference type="PANTHER" id="PTHR43037">
    <property type="entry name" value="UNNAMED PRODUCT-RELATED"/>
    <property type="match status" value="1"/>
</dbReference>
<organism evidence="3 4">
    <name type="scientific">Paracoccus hibiscisoli</name>
    <dbReference type="NCBI Taxonomy" id="2023261"/>
    <lineage>
        <taxon>Bacteria</taxon>
        <taxon>Pseudomonadati</taxon>
        <taxon>Pseudomonadota</taxon>
        <taxon>Alphaproteobacteria</taxon>
        <taxon>Rhodobacterales</taxon>
        <taxon>Paracoccaceae</taxon>
        <taxon>Paracoccus</taxon>
    </lineage>
</organism>
<protein>
    <submittedName>
        <fullName evidence="3">PHB depolymerase family esterase</fullName>
    </submittedName>
</protein>
<comment type="caution">
    <text evidence="3">The sequence shown here is derived from an EMBL/GenBank/DDBJ whole genome shotgun (WGS) entry which is preliminary data.</text>
</comment>
<accession>A0A4U0QGK6</accession>
<evidence type="ECO:0000313" key="3">
    <source>
        <dbReference type="EMBL" id="TJZ79942.1"/>
    </source>
</evidence>
<dbReference type="Gene3D" id="3.40.50.1820">
    <property type="entry name" value="alpha/beta hydrolase"/>
    <property type="match status" value="1"/>
</dbReference>
<dbReference type="Pfam" id="PF10503">
    <property type="entry name" value="Esterase_PHB"/>
    <property type="match status" value="1"/>
</dbReference>
<reference evidence="3 4" key="1">
    <citation type="submission" date="2019-04" db="EMBL/GenBank/DDBJ databases">
        <authorList>
            <person name="Li J."/>
        </authorList>
    </citation>
    <scope>NUCLEOTIDE SEQUENCE [LARGE SCALE GENOMIC DNA]</scope>
    <source>
        <strain evidence="3 4">CCTCC AB2016182</strain>
    </source>
</reference>
<keyword evidence="2" id="KW-0378">Hydrolase</keyword>
<dbReference type="RefSeq" id="WP_136858055.1">
    <property type="nucleotide sequence ID" value="NZ_SUNH01000037.1"/>
</dbReference>
<dbReference type="AlphaFoldDB" id="A0A4U0QGK6"/>
<dbReference type="InterPro" id="IPR010126">
    <property type="entry name" value="Esterase_phb"/>
</dbReference>
<gene>
    <name evidence="3" type="ORF">FA740_17275</name>
</gene>
<dbReference type="EMBL" id="SUNH01000037">
    <property type="protein sequence ID" value="TJZ79942.1"/>
    <property type="molecule type" value="Genomic_DNA"/>
</dbReference>
<dbReference type="GO" id="GO:0016787">
    <property type="term" value="F:hydrolase activity"/>
    <property type="evidence" value="ECO:0007669"/>
    <property type="project" value="UniProtKB-KW"/>
</dbReference>
<name>A0A4U0QGK6_9RHOB</name>
<sequence>MAKRIYARARSRRIKAPRNAMGAMMAGLIGATAKAMVKATRTTVVASATKPAKVVVRPARTPAAAPAVKARPAGSGRFTSGSHDCEFGARKYRLYVPSVAVSPVASVPLVVMLHGCGQTPEDFAKGTRMNTLAQDLGVMVLYPAQSRDAHPNRCWNWFREGDQQRGGGEPALLADMVRTIIATHPVDPARVYVAGLSAGASAALLLAHAYPDLFAAVGCHSGLPTGAARDKGSALIAMKQGNPGTRLDRPVPTIIFHGSDDHVVAARNGRLVALRALETFPRLEVTEQARQVAKGRAYVRTLHRIGRGRAYVEHWLIKGSGHAWSGGSRTGRFVDPTGPDASREMLRFFLRHKTTLRTRRAIQTE</sequence>
<evidence type="ECO:0000256" key="1">
    <source>
        <dbReference type="ARBA" id="ARBA00022729"/>
    </source>
</evidence>
<keyword evidence="1" id="KW-0732">Signal</keyword>